<reference evidence="2" key="2">
    <citation type="journal article" date="2015" name="Fish Shellfish Immunol.">
        <title>Early steps in the European eel (Anguilla anguilla)-Vibrio vulnificus interaction in the gills: Role of the RtxA13 toxin.</title>
        <authorList>
            <person name="Callol A."/>
            <person name="Pajuelo D."/>
            <person name="Ebbesson L."/>
            <person name="Teles M."/>
            <person name="MacKenzie S."/>
            <person name="Amaro C."/>
        </authorList>
    </citation>
    <scope>NUCLEOTIDE SEQUENCE</scope>
</reference>
<dbReference type="EMBL" id="GBXM01072942">
    <property type="protein sequence ID" value="JAH35635.1"/>
    <property type="molecule type" value="Transcribed_RNA"/>
</dbReference>
<protein>
    <recommendedName>
        <fullName evidence="1">TNFR-Cys domain-containing protein</fullName>
    </recommendedName>
</protein>
<dbReference type="GO" id="GO:0002720">
    <property type="term" value="P:positive regulation of cytokine production involved in immune response"/>
    <property type="evidence" value="ECO:0007669"/>
    <property type="project" value="TreeGrafter"/>
</dbReference>
<organism evidence="2">
    <name type="scientific">Anguilla anguilla</name>
    <name type="common">European freshwater eel</name>
    <name type="synonym">Muraena anguilla</name>
    <dbReference type="NCBI Taxonomy" id="7936"/>
    <lineage>
        <taxon>Eukaryota</taxon>
        <taxon>Metazoa</taxon>
        <taxon>Chordata</taxon>
        <taxon>Craniata</taxon>
        <taxon>Vertebrata</taxon>
        <taxon>Euteleostomi</taxon>
        <taxon>Actinopterygii</taxon>
        <taxon>Neopterygii</taxon>
        <taxon>Teleostei</taxon>
        <taxon>Anguilliformes</taxon>
        <taxon>Anguillidae</taxon>
        <taxon>Anguilla</taxon>
    </lineage>
</organism>
<dbReference type="GO" id="GO:0050829">
    <property type="term" value="P:defense response to Gram-negative bacterium"/>
    <property type="evidence" value="ECO:0007669"/>
    <property type="project" value="TreeGrafter"/>
</dbReference>
<dbReference type="GO" id="GO:0050830">
    <property type="term" value="P:defense response to Gram-positive bacterium"/>
    <property type="evidence" value="ECO:0007669"/>
    <property type="project" value="TreeGrafter"/>
</dbReference>
<dbReference type="Pfam" id="PF00020">
    <property type="entry name" value="TNFR_c6"/>
    <property type="match status" value="1"/>
</dbReference>
<dbReference type="GO" id="GO:0046642">
    <property type="term" value="P:negative regulation of alpha-beta T cell proliferation"/>
    <property type="evidence" value="ECO:0007669"/>
    <property type="project" value="TreeGrafter"/>
</dbReference>
<accession>A0A0E9S4N6</accession>
<dbReference type="PANTHER" id="PTHR46838:SF1">
    <property type="entry name" value="TUMOR NECROSIS FACTOR RECEPTOR SUPERFAMILY MEMBER 14"/>
    <property type="match status" value="1"/>
</dbReference>
<proteinExistence type="predicted"/>
<reference evidence="2" key="1">
    <citation type="submission" date="2014-11" db="EMBL/GenBank/DDBJ databases">
        <authorList>
            <person name="Amaro Gonzalez C."/>
        </authorList>
    </citation>
    <scope>NUCLEOTIDE SEQUENCE</scope>
</reference>
<dbReference type="GO" id="GO:0009897">
    <property type="term" value="C:external side of plasma membrane"/>
    <property type="evidence" value="ECO:0007669"/>
    <property type="project" value="TreeGrafter"/>
</dbReference>
<dbReference type="SUPFAM" id="SSF57586">
    <property type="entry name" value="TNF receptor-like"/>
    <property type="match status" value="1"/>
</dbReference>
<feature type="domain" description="TNFR-Cys" evidence="1">
    <location>
        <begin position="17"/>
        <end position="42"/>
    </location>
</feature>
<evidence type="ECO:0000259" key="1">
    <source>
        <dbReference type="Pfam" id="PF00020"/>
    </source>
</evidence>
<name>A0A0E9S4N6_ANGAN</name>
<dbReference type="GO" id="GO:2000406">
    <property type="term" value="P:positive regulation of T cell migration"/>
    <property type="evidence" value="ECO:0007669"/>
    <property type="project" value="TreeGrafter"/>
</dbReference>
<dbReference type="AlphaFoldDB" id="A0A0E9S4N6"/>
<evidence type="ECO:0000313" key="2">
    <source>
        <dbReference type="EMBL" id="JAH35635.1"/>
    </source>
</evidence>
<dbReference type="Gene3D" id="2.10.50.10">
    <property type="entry name" value="Tumor Necrosis Factor Receptor, subunit A, domain 2"/>
    <property type="match status" value="1"/>
</dbReference>
<dbReference type="InterPro" id="IPR001368">
    <property type="entry name" value="TNFR/NGFR_Cys_rich_reg"/>
</dbReference>
<dbReference type="PANTHER" id="PTHR46838">
    <property type="entry name" value="TUMOR NECROSIS FACTOR RECEPTOR SUPERFAMILY MEMBER 14"/>
    <property type="match status" value="1"/>
</dbReference>
<sequence>MFYKHCTEFSNTSCVPCIQKSFIAVPNGLSHCLSCTVCEPGEKRFIFN</sequence>